<evidence type="ECO:0000256" key="1">
    <source>
        <dbReference type="ARBA" id="ARBA00004123"/>
    </source>
</evidence>
<reference evidence="7" key="1">
    <citation type="submission" date="2021-01" db="EMBL/GenBank/DDBJ databases">
        <authorList>
            <person name="Corre E."/>
            <person name="Pelletier E."/>
            <person name="Niang G."/>
            <person name="Scheremetjew M."/>
            <person name="Finn R."/>
            <person name="Kale V."/>
            <person name="Holt S."/>
            <person name="Cochrane G."/>
            <person name="Meng A."/>
            <person name="Brown T."/>
            <person name="Cohen L."/>
        </authorList>
    </citation>
    <scope>NUCLEOTIDE SEQUENCE</scope>
    <source>
        <strain evidence="7">CCMP219</strain>
    </source>
</reference>
<gene>
    <name evidence="7" type="ORF">CEUR00632_LOCUS9979</name>
</gene>
<dbReference type="GO" id="GO:0061630">
    <property type="term" value="F:ubiquitin protein ligase activity"/>
    <property type="evidence" value="ECO:0007669"/>
    <property type="project" value="InterPro"/>
</dbReference>
<dbReference type="EMBL" id="HBEC01021634">
    <property type="protein sequence ID" value="CAD8289940.1"/>
    <property type="molecule type" value="Transcribed_RNA"/>
</dbReference>
<evidence type="ECO:0000256" key="3">
    <source>
        <dbReference type="ARBA" id="ARBA00023242"/>
    </source>
</evidence>
<evidence type="ECO:0000313" key="7">
    <source>
        <dbReference type="EMBL" id="CAD8289940.1"/>
    </source>
</evidence>
<evidence type="ECO:0000256" key="4">
    <source>
        <dbReference type="PIRNR" id="PIRNR023577"/>
    </source>
</evidence>
<comment type="subcellular location">
    <subcellularLocation>
        <location evidence="1 4">Nucleus</location>
    </subcellularLocation>
</comment>
<evidence type="ECO:0000259" key="6">
    <source>
        <dbReference type="Pfam" id="PF15906"/>
    </source>
</evidence>
<comment type="similarity">
    <text evidence="2 4">Belongs to the NOSIP family.</text>
</comment>
<feature type="coiled-coil region" evidence="5">
    <location>
        <begin position="72"/>
        <end position="99"/>
    </location>
</feature>
<evidence type="ECO:0000256" key="5">
    <source>
        <dbReference type="SAM" id="Coils"/>
    </source>
</evidence>
<dbReference type="PIRSF" id="PIRSF023577">
    <property type="entry name" value="ENOS_interacting"/>
    <property type="match status" value="1"/>
</dbReference>
<evidence type="ECO:0000256" key="2">
    <source>
        <dbReference type="ARBA" id="ARBA00008126"/>
    </source>
</evidence>
<dbReference type="SUPFAM" id="SSF57850">
    <property type="entry name" value="RING/U-box"/>
    <property type="match status" value="1"/>
</dbReference>
<protein>
    <recommendedName>
        <fullName evidence="6">Nitric oxide synthase-interacting protein zinc-finger domain-containing protein</fullName>
    </recommendedName>
</protein>
<keyword evidence="3 4" id="KW-0539">Nucleus</keyword>
<dbReference type="PANTHER" id="PTHR13063">
    <property type="entry name" value="ENOS INTERACTING PROTEIN"/>
    <property type="match status" value="1"/>
</dbReference>
<dbReference type="CDD" id="cd16661">
    <property type="entry name" value="RING-Ubox1_NOSIP"/>
    <property type="match status" value="1"/>
</dbReference>
<dbReference type="AlphaFoldDB" id="A0A7R9YV45"/>
<dbReference type="InterPro" id="IPR016818">
    <property type="entry name" value="NOSIP"/>
</dbReference>
<dbReference type="InterPro" id="IPR013083">
    <property type="entry name" value="Znf_RING/FYVE/PHD"/>
</dbReference>
<proteinExistence type="inferred from homology"/>
<dbReference type="Pfam" id="PF15906">
    <property type="entry name" value="zf-NOSIP"/>
    <property type="match status" value="1"/>
</dbReference>
<name>A0A7R9YV45_9CHLO</name>
<organism evidence="7">
    <name type="scientific">Chlamydomonas euryale</name>
    <dbReference type="NCBI Taxonomy" id="1486919"/>
    <lineage>
        <taxon>Eukaryota</taxon>
        <taxon>Viridiplantae</taxon>
        <taxon>Chlorophyta</taxon>
        <taxon>core chlorophytes</taxon>
        <taxon>Chlorophyceae</taxon>
        <taxon>CS clade</taxon>
        <taxon>Chlamydomonadales</taxon>
        <taxon>Chlamydomonadaceae</taxon>
        <taxon>Chlamydomonas</taxon>
    </lineage>
</organism>
<accession>A0A7R9YV45</accession>
<dbReference type="Gene3D" id="3.30.40.10">
    <property type="entry name" value="Zinc/RING finger domain, C3HC4 (zinc finger)"/>
    <property type="match status" value="1"/>
</dbReference>
<dbReference type="PANTHER" id="PTHR13063:SF10">
    <property type="entry name" value="NITRIC OXIDE SYNTHASE-INTERACTING PROTEIN"/>
    <property type="match status" value="1"/>
</dbReference>
<sequence>MGKGQRHSKNAGVMGAEGLRYHERRALGFGTVKERLGKDSLGNFYDCCLTLQPVKDPVITPAGFLYSKEAILENLLQQKKAIKRKLAAYEAAQEAAARKVAEQEAIAQHAEVIAFDRANHMGIQDKTVDSIKAAISSEAAAAQAQQGATSVMNIKENEERLKSLKAFWMPSKAPEAEIHLEKPSTDTLCPASGNKLRMKDLIPIRFTPVPQGADGLYMDPITKDALTNHSKLVVIKTTGDVVLKETYSKLIKPDGVMNGKKVRESDVVELQTGGTGFSARDGERAQSSKYAQLGVGSGRQQLRGQQGLGASSLGGLKLMN</sequence>
<keyword evidence="5" id="KW-0175">Coiled coil</keyword>
<dbReference type="GO" id="GO:0005634">
    <property type="term" value="C:nucleus"/>
    <property type="evidence" value="ECO:0007669"/>
    <property type="project" value="UniProtKB-SubCell"/>
</dbReference>
<feature type="domain" description="Nitric oxide synthase-interacting protein zinc-finger" evidence="6">
    <location>
        <begin position="19"/>
        <end position="79"/>
    </location>
</feature>
<dbReference type="InterPro" id="IPR031790">
    <property type="entry name" value="Znf-NOSIP"/>
</dbReference>
<dbReference type="CDD" id="cd16662">
    <property type="entry name" value="RING-Ubox2_NOSIP"/>
    <property type="match status" value="1"/>
</dbReference>